<evidence type="ECO:0000313" key="10">
    <source>
        <dbReference type="EMBL" id="KAF7491929.1"/>
    </source>
</evidence>
<dbReference type="GO" id="GO:0005615">
    <property type="term" value="C:extracellular space"/>
    <property type="evidence" value="ECO:0007669"/>
    <property type="project" value="TreeGrafter"/>
</dbReference>
<dbReference type="InterPro" id="IPR006761">
    <property type="entry name" value="Tsg"/>
</dbReference>
<dbReference type="OMA" id="WKTISYS"/>
<comment type="similarity">
    <text evidence="2">Belongs to the twisted gastrulation protein family.</text>
</comment>
<evidence type="ECO:0000259" key="8">
    <source>
        <dbReference type="Pfam" id="PF04668"/>
    </source>
</evidence>
<dbReference type="Pfam" id="PF04668">
    <property type="entry name" value="Tsg"/>
    <property type="match status" value="1"/>
</dbReference>
<feature type="region of interest" description="Disordered" evidence="7">
    <location>
        <begin position="240"/>
        <end position="262"/>
    </location>
</feature>
<proteinExistence type="inferred from homology"/>
<reference evidence="12" key="1">
    <citation type="journal article" date="2020" name="PLoS Negl. Trop. Dis.">
        <title>High-quality nuclear genome for Sarcoptes scabiei-A critical resource for a neglected parasite.</title>
        <authorList>
            <person name="Korhonen P.K."/>
            <person name="Gasser R.B."/>
            <person name="Ma G."/>
            <person name="Wang T."/>
            <person name="Stroehlein A.J."/>
            <person name="Young N.D."/>
            <person name="Ang C.S."/>
            <person name="Fernando D.D."/>
            <person name="Lu H.C."/>
            <person name="Taylor S."/>
            <person name="Reynolds S.L."/>
            <person name="Mofiz E."/>
            <person name="Najaraj S.H."/>
            <person name="Gowda H."/>
            <person name="Madugundu A."/>
            <person name="Renuse S."/>
            <person name="Holt D."/>
            <person name="Pandey A."/>
            <person name="Papenfuss A.T."/>
            <person name="Fischer K."/>
        </authorList>
    </citation>
    <scope>NUCLEOTIDE SEQUENCE [LARGE SCALE GENOMIC DNA]</scope>
</reference>
<dbReference type="GO" id="GO:0030510">
    <property type="term" value="P:regulation of BMP signaling pathway"/>
    <property type="evidence" value="ECO:0007669"/>
    <property type="project" value="TreeGrafter"/>
</dbReference>
<evidence type="ECO:0000313" key="11">
    <source>
        <dbReference type="EnsemblMetazoa" id="KAF7491929.1"/>
    </source>
</evidence>
<evidence type="ECO:0000259" key="9">
    <source>
        <dbReference type="Pfam" id="PF23782"/>
    </source>
</evidence>
<keyword evidence="6" id="KW-0325">Glycoprotein</keyword>
<dbReference type="PANTHER" id="PTHR12312">
    <property type="entry name" value="TWISTED GASTRULATION PROTEIN HOMOLOG 1-A-RELATED"/>
    <property type="match status" value="1"/>
</dbReference>
<dbReference type="Proteomes" id="UP000070412">
    <property type="component" value="Unassembled WGS sequence"/>
</dbReference>
<dbReference type="AlphaFoldDB" id="A0A834R8Y4"/>
<feature type="domain" description="Tsg C-terminal" evidence="8">
    <location>
        <begin position="111"/>
        <end position="229"/>
    </location>
</feature>
<gene>
    <name evidence="10" type="ORF">SSS_3822</name>
</gene>
<sequence length="262" mass="29891">MLLYKFYCEHRTKMLIITSIFSLIFFGFNDAFDPELEGFRTSDLDNAKCDSVVCASIVSKCILTSDCKCNNILTNRSCAENCSLCLDYLYQDCCLCFDLCQKSRTNEAEEIQHRSNVGHIKDPQPDFFKLLTELPDPLERWKTISYSLKLPFLDDDVEENRNRMEGESHLEMDCTVAYLAQCISLNKCRTSCASMGSTTYRWFHDGCCQCVGKTCNEFGLEQSNCTACPLIAMEDYFNDSADPIESENDGEQRNQDESGENL</sequence>
<keyword evidence="4" id="KW-0964">Secreted</keyword>
<keyword evidence="5" id="KW-0732">Signal</keyword>
<dbReference type="PANTHER" id="PTHR12312:SF16">
    <property type="entry name" value="TWISTED GASTRULATION PROTEIN HOMOLOG 1-A-RELATED"/>
    <property type="match status" value="1"/>
</dbReference>
<evidence type="ECO:0000256" key="7">
    <source>
        <dbReference type="SAM" id="MobiDB-lite"/>
    </source>
</evidence>
<dbReference type="OrthoDB" id="10037323at2759"/>
<feature type="domain" description="Tsg N-terminal" evidence="9">
    <location>
        <begin position="49"/>
        <end position="105"/>
    </location>
</feature>
<name>A0A834R8Y4_SARSC</name>
<evidence type="ECO:0000256" key="6">
    <source>
        <dbReference type="ARBA" id="ARBA00023180"/>
    </source>
</evidence>
<evidence type="ECO:0000256" key="3">
    <source>
        <dbReference type="ARBA" id="ARBA00022473"/>
    </source>
</evidence>
<dbReference type="EMBL" id="WVUK01000058">
    <property type="protein sequence ID" value="KAF7491929.1"/>
    <property type="molecule type" value="Genomic_DNA"/>
</dbReference>
<reference evidence="11" key="3">
    <citation type="submission" date="2022-06" db="UniProtKB">
        <authorList>
            <consortium name="EnsemblMetazoa"/>
        </authorList>
    </citation>
    <scope>IDENTIFICATION</scope>
</reference>
<evidence type="ECO:0000256" key="5">
    <source>
        <dbReference type="ARBA" id="ARBA00022729"/>
    </source>
</evidence>
<protein>
    <submittedName>
        <fullName evidence="10">Protein twisted gastrulation</fullName>
    </submittedName>
</protein>
<organism evidence="10">
    <name type="scientific">Sarcoptes scabiei</name>
    <name type="common">Itch mite</name>
    <name type="synonym">Acarus scabiei</name>
    <dbReference type="NCBI Taxonomy" id="52283"/>
    <lineage>
        <taxon>Eukaryota</taxon>
        <taxon>Metazoa</taxon>
        <taxon>Ecdysozoa</taxon>
        <taxon>Arthropoda</taxon>
        <taxon>Chelicerata</taxon>
        <taxon>Arachnida</taxon>
        <taxon>Acari</taxon>
        <taxon>Acariformes</taxon>
        <taxon>Sarcoptiformes</taxon>
        <taxon>Astigmata</taxon>
        <taxon>Psoroptidia</taxon>
        <taxon>Sarcoptoidea</taxon>
        <taxon>Sarcoptidae</taxon>
        <taxon>Sarcoptinae</taxon>
        <taxon>Sarcoptes</taxon>
    </lineage>
</organism>
<evidence type="ECO:0000256" key="4">
    <source>
        <dbReference type="ARBA" id="ARBA00022525"/>
    </source>
</evidence>
<reference evidence="10" key="2">
    <citation type="submission" date="2020-01" db="EMBL/GenBank/DDBJ databases">
        <authorList>
            <person name="Korhonen P.K.K."/>
            <person name="Guangxu M.G."/>
            <person name="Wang T.W."/>
            <person name="Stroehlein A.J.S."/>
            <person name="Young N.D."/>
            <person name="Ang C.-S.A."/>
            <person name="Fernando D.W.F."/>
            <person name="Lu H.L."/>
            <person name="Taylor S.T."/>
            <person name="Ehtesham M.E.M."/>
            <person name="Najaraj S.H.N."/>
            <person name="Harsha G.H.G."/>
            <person name="Madugundu A.M."/>
            <person name="Renuse S.R."/>
            <person name="Holt D.H."/>
            <person name="Pandey A.P."/>
            <person name="Papenfuss A.P."/>
            <person name="Gasser R.B.G."/>
            <person name="Fischer K.F."/>
        </authorList>
    </citation>
    <scope>NUCLEOTIDE SEQUENCE</scope>
    <source>
        <strain evidence="10">SSS_KF_BRIS2020</strain>
    </source>
</reference>
<evidence type="ECO:0000256" key="1">
    <source>
        <dbReference type="ARBA" id="ARBA00004613"/>
    </source>
</evidence>
<accession>A0A834R8Y4</accession>
<keyword evidence="12" id="KW-1185">Reference proteome</keyword>
<dbReference type="EnsemblMetazoa" id="SSS_3822s_mrna">
    <property type="protein sequence ID" value="KAF7491929.1"/>
    <property type="gene ID" value="SSS_3822"/>
</dbReference>
<keyword evidence="3" id="KW-0217">Developmental protein</keyword>
<dbReference type="InterPro" id="IPR057726">
    <property type="entry name" value="Tsg_C"/>
</dbReference>
<dbReference type="InterPro" id="IPR057635">
    <property type="entry name" value="Tsg_N"/>
</dbReference>
<dbReference type="Pfam" id="PF23782">
    <property type="entry name" value="Tsg_N"/>
    <property type="match status" value="1"/>
</dbReference>
<comment type="subcellular location">
    <subcellularLocation>
        <location evidence="1">Secreted</location>
    </subcellularLocation>
</comment>
<evidence type="ECO:0000256" key="2">
    <source>
        <dbReference type="ARBA" id="ARBA00010047"/>
    </source>
</evidence>
<evidence type="ECO:0000313" key="12">
    <source>
        <dbReference type="Proteomes" id="UP000070412"/>
    </source>
</evidence>